<evidence type="ECO:0000313" key="3">
    <source>
        <dbReference type="Proteomes" id="UP000024404"/>
    </source>
</evidence>
<feature type="region of interest" description="Disordered" evidence="1">
    <location>
        <begin position="1"/>
        <end position="36"/>
    </location>
</feature>
<evidence type="ECO:0000256" key="1">
    <source>
        <dbReference type="SAM" id="MobiDB-lite"/>
    </source>
</evidence>
<reference evidence="3" key="1">
    <citation type="submission" date="2013-10" db="EMBL/GenBank/DDBJ databases">
        <title>Genome sequencing of Onchocerca volvulus.</title>
        <authorList>
            <person name="Cotton J."/>
            <person name="Tsai J."/>
            <person name="Stanley E."/>
            <person name="Tracey A."/>
            <person name="Holroyd N."/>
            <person name="Lustigman S."/>
            <person name="Berriman M."/>
        </authorList>
    </citation>
    <scope>NUCLEOTIDE SEQUENCE</scope>
</reference>
<dbReference type="EnsemblMetazoa" id="OVOC12970.1">
    <property type="protein sequence ID" value="OVOC12970.1"/>
    <property type="gene ID" value="WBGene00249779"/>
</dbReference>
<reference evidence="2" key="2">
    <citation type="submission" date="2022-06" db="UniProtKB">
        <authorList>
            <consortium name="EnsemblMetazoa"/>
        </authorList>
    </citation>
    <scope>IDENTIFICATION</scope>
</reference>
<protein>
    <submittedName>
        <fullName evidence="2">Uncharacterized protein</fullName>
    </submittedName>
</protein>
<organism evidence="2 3">
    <name type="scientific">Onchocerca volvulus</name>
    <dbReference type="NCBI Taxonomy" id="6282"/>
    <lineage>
        <taxon>Eukaryota</taxon>
        <taxon>Metazoa</taxon>
        <taxon>Ecdysozoa</taxon>
        <taxon>Nematoda</taxon>
        <taxon>Chromadorea</taxon>
        <taxon>Rhabditida</taxon>
        <taxon>Spirurina</taxon>
        <taxon>Spiruromorpha</taxon>
        <taxon>Filarioidea</taxon>
        <taxon>Onchocercidae</taxon>
        <taxon>Onchocerca</taxon>
    </lineage>
</organism>
<dbReference type="Proteomes" id="UP000024404">
    <property type="component" value="Unassembled WGS sequence"/>
</dbReference>
<proteinExistence type="predicted"/>
<dbReference type="AlphaFoldDB" id="A0A8R1TND3"/>
<dbReference type="EMBL" id="CMVM020001091">
    <property type="status" value="NOT_ANNOTATED_CDS"/>
    <property type="molecule type" value="Genomic_DNA"/>
</dbReference>
<sequence length="48" mass="5484">MKRNDISNKKQVVEDDDDDDKDDKDDDKNADGKGIFSFGPIVSFMFDI</sequence>
<accession>A0A8R1TND3</accession>
<feature type="compositionally biased region" description="Basic and acidic residues" evidence="1">
    <location>
        <begin position="1"/>
        <end position="13"/>
    </location>
</feature>
<name>A0A8R1TND3_ONCVO</name>
<feature type="compositionally biased region" description="Acidic residues" evidence="1">
    <location>
        <begin position="14"/>
        <end position="25"/>
    </location>
</feature>
<evidence type="ECO:0000313" key="2">
    <source>
        <dbReference type="EnsemblMetazoa" id="OVOC12970.1"/>
    </source>
</evidence>
<keyword evidence="3" id="KW-1185">Reference proteome</keyword>